<evidence type="ECO:0000256" key="6">
    <source>
        <dbReference type="ARBA" id="ARBA00023326"/>
    </source>
</evidence>
<dbReference type="OrthoDB" id="9800955at2"/>
<keyword evidence="11" id="KW-1185">Reference proteome</keyword>
<comment type="similarity">
    <text evidence="1 7">Belongs to the glycosyl hydrolase 5 (cellulase A) family.</text>
</comment>
<keyword evidence="8" id="KW-0732">Signal</keyword>
<evidence type="ECO:0000256" key="7">
    <source>
        <dbReference type="RuleBase" id="RU361153"/>
    </source>
</evidence>
<dbReference type="EMBL" id="QFLI01000001">
    <property type="protein sequence ID" value="PXY03169.1"/>
    <property type="molecule type" value="Genomic_DNA"/>
</dbReference>
<evidence type="ECO:0000256" key="2">
    <source>
        <dbReference type="ARBA" id="ARBA00022801"/>
    </source>
</evidence>
<evidence type="ECO:0000256" key="4">
    <source>
        <dbReference type="ARBA" id="ARBA00023277"/>
    </source>
</evidence>
<accession>A0A2V4A2Y8</accession>
<keyword evidence="4" id="KW-0119">Carbohydrate metabolism</keyword>
<dbReference type="GO" id="GO:0009986">
    <property type="term" value="C:cell surface"/>
    <property type="evidence" value="ECO:0007669"/>
    <property type="project" value="TreeGrafter"/>
</dbReference>
<dbReference type="PROSITE" id="PS00659">
    <property type="entry name" value="GLYCOSYL_HYDROL_F5"/>
    <property type="match status" value="1"/>
</dbReference>
<protein>
    <recommendedName>
        <fullName evidence="9">CBM6 domain-containing protein</fullName>
    </recommendedName>
</protein>
<keyword evidence="3" id="KW-0136">Cellulose degradation</keyword>
<dbReference type="InterPro" id="IPR005084">
    <property type="entry name" value="CBM6"/>
</dbReference>
<keyword evidence="6" id="KW-0624">Polysaccharide degradation</keyword>
<organism evidence="10 11">
    <name type="scientific">Marinifilum breve</name>
    <dbReference type="NCBI Taxonomy" id="2184082"/>
    <lineage>
        <taxon>Bacteria</taxon>
        <taxon>Pseudomonadati</taxon>
        <taxon>Bacteroidota</taxon>
        <taxon>Bacteroidia</taxon>
        <taxon>Marinilabiliales</taxon>
        <taxon>Marinifilaceae</taxon>
    </lineage>
</organism>
<feature type="chain" id="PRO_5015907851" description="CBM6 domain-containing protein" evidence="8">
    <location>
        <begin position="29"/>
        <end position="600"/>
    </location>
</feature>
<sequence>MYRPRRLRIKLFLLFIGFLFLSSSFAQSKTEGERTKAFEFVREMGRGANFMAAKMEGRFHSNHDFQLLKENHFTHCRIGGKLNLHMGQAPDYTVDADRIDDLKEAADMCLANGLIAVIDPLHLYNEHYRDDQLAALKKIWSQVAHAFASYPTDKLAFEIMNEPHKGYDLKSMIHESIAEIRKVEGNEERLVIVSGQGFTTRKALINAFDADVFPTGDSYLIGTFHYYDPKSFTKQGTFGVTTHWGENGVNDADWSVVEEAFDEVEEANNSWAQRHQTIVLPLYLGEYGVDNQAPDADRKRWLSWIRMQAEKRGYSTSLWNMYNLNSKGIGPWEKEQKDDPSTRYFEQDVVEVLMTRYEMEDADVSGQLEIVDEAENVSGEQYLTYSNAQHGDQAVLNSVYIPKSDQYSLTIRYKNQDEQNAVLRIVALDQNGNKVSEQEEEFFPSTADSEGWGKILVKLDMEAGEDNQIKLTGLDQLESLQLDYLCISLGEYYDRLYPAERKEADVPTAVISPAEEKKVNIQVYPTIFSNHTNIYSNLNGGEKVTFQVNDLLGRPVQKGSLPPAKSSLLLGQNYQNGYYLLNFVGEDWRKCIKLVKKSGL</sequence>
<dbReference type="GO" id="GO:0030246">
    <property type="term" value="F:carbohydrate binding"/>
    <property type="evidence" value="ECO:0007669"/>
    <property type="project" value="InterPro"/>
</dbReference>
<comment type="caution">
    <text evidence="10">The sequence shown here is derived from an EMBL/GenBank/DDBJ whole genome shotgun (WGS) entry which is preliminary data.</text>
</comment>
<evidence type="ECO:0000313" key="11">
    <source>
        <dbReference type="Proteomes" id="UP000248079"/>
    </source>
</evidence>
<feature type="signal peptide" evidence="8">
    <location>
        <begin position="1"/>
        <end position="28"/>
    </location>
</feature>
<dbReference type="InterPro" id="IPR017853">
    <property type="entry name" value="GH"/>
</dbReference>
<dbReference type="Gene3D" id="3.20.20.80">
    <property type="entry name" value="Glycosidases"/>
    <property type="match status" value="1"/>
</dbReference>
<dbReference type="AlphaFoldDB" id="A0A2V4A2Y8"/>
<evidence type="ECO:0000256" key="3">
    <source>
        <dbReference type="ARBA" id="ARBA00023001"/>
    </source>
</evidence>
<dbReference type="PANTHER" id="PTHR31297">
    <property type="entry name" value="GLUCAN ENDO-1,6-BETA-GLUCOSIDASE B"/>
    <property type="match status" value="1"/>
</dbReference>
<keyword evidence="2 7" id="KW-0378">Hydrolase</keyword>
<dbReference type="InterPro" id="IPR001547">
    <property type="entry name" value="Glyco_hydro_5"/>
</dbReference>
<evidence type="ECO:0000256" key="8">
    <source>
        <dbReference type="SAM" id="SignalP"/>
    </source>
</evidence>
<dbReference type="InterPro" id="IPR008979">
    <property type="entry name" value="Galactose-bd-like_sf"/>
</dbReference>
<dbReference type="Proteomes" id="UP000248079">
    <property type="component" value="Unassembled WGS sequence"/>
</dbReference>
<evidence type="ECO:0000259" key="9">
    <source>
        <dbReference type="PROSITE" id="PS51175"/>
    </source>
</evidence>
<reference evidence="10 11" key="1">
    <citation type="submission" date="2018-05" db="EMBL/GenBank/DDBJ databases">
        <title>Marinifilum breve JC075T sp. nov., a marine bacterium isolated from Yongle Blue Hole in the South China Sea.</title>
        <authorList>
            <person name="Fu T."/>
        </authorList>
    </citation>
    <scope>NUCLEOTIDE SEQUENCE [LARGE SCALE GENOMIC DNA]</scope>
    <source>
        <strain evidence="10 11">JC075</strain>
    </source>
</reference>
<dbReference type="GO" id="GO:0030245">
    <property type="term" value="P:cellulose catabolic process"/>
    <property type="evidence" value="ECO:0007669"/>
    <property type="project" value="UniProtKB-KW"/>
</dbReference>
<dbReference type="InterPro" id="IPR050386">
    <property type="entry name" value="Glycosyl_hydrolase_5"/>
</dbReference>
<dbReference type="SUPFAM" id="SSF49785">
    <property type="entry name" value="Galactose-binding domain-like"/>
    <property type="match status" value="1"/>
</dbReference>
<evidence type="ECO:0000256" key="5">
    <source>
        <dbReference type="ARBA" id="ARBA00023295"/>
    </source>
</evidence>
<evidence type="ECO:0000256" key="1">
    <source>
        <dbReference type="ARBA" id="ARBA00005641"/>
    </source>
</evidence>
<proteinExistence type="inferred from homology"/>
<dbReference type="PANTHER" id="PTHR31297:SF41">
    <property type="entry name" value="ENDOGLUCANASE, PUTATIVE (AFU_ORTHOLOGUE AFUA_5G01830)-RELATED"/>
    <property type="match status" value="1"/>
</dbReference>
<dbReference type="PROSITE" id="PS51175">
    <property type="entry name" value="CBM6"/>
    <property type="match status" value="1"/>
</dbReference>
<dbReference type="InterPro" id="IPR018087">
    <property type="entry name" value="Glyco_hydro_5_CS"/>
</dbReference>
<dbReference type="SUPFAM" id="SSF51445">
    <property type="entry name" value="(Trans)glycosidases"/>
    <property type="match status" value="1"/>
</dbReference>
<keyword evidence="5 7" id="KW-0326">Glycosidase</keyword>
<gene>
    <name evidence="10" type="ORF">DF185_03540</name>
</gene>
<dbReference type="GO" id="GO:0005576">
    <property type="term" value="C:extracellular region"/>
    <property type="evidence" value="ECO:0007669"/>
    <property type="project" value="TreeGrafter"/>
</dbReference>
<dbReference type="GO" id="GO:0008422">
    <property type="term" value="F:beta-glucosidase activity"/>
    <property type="evidence" value="ECO:0007669"/>
    <property type="project" value="TreeGrafter"/>
</dbReference>
<dbReference type="Pfam" id="PF00150">
    <property type="entry name" value="Cellulase"/>
    <property type="match status" value="1"/>
</dbReference>
<name>A0A2V4A2Y8_9BACT</name>
<dbReference type="Gene3D" id="2.60.120.260">
    <property type="entry name" value="Galactose-binding domain-like"/>
    <property type="match status" value="1"/>
</dbReference>
<dbReference type="SMR" id="A0A2V4A2Y8"/>
<feature type="domain" description="CBM6" evidence="9">
    <location>
        <begin position="355"/>
        <end position="488"/>
    </location>
</feature>
<evidence type="ECO:0000313" key="10">
    <source>
        <dbReference type="EMBL" id="PXY03169.1"/>
    </source>
</evidence>